<name>A0A1J5R7L1_9ZZZZ</name>
<protein>
    <submittedName>
        <fullName evidence="3">Toxin RelE3</fullName>
    </submittedName>
</protein>
<dbReference type="EMBL" id="MLJW01000244">
    <property type="protein sequence ID" value="OIQ91982.1"/>
    <property type="molecule type" value="Genomic_DNA"/>
</dbReference>
<sequence length="97" mass="10902">MPSVRLAPAALRDLRRLQEFLRDKDAGAAQRAGQVIEKGLRTLAEHPQIGHPVEDMDEAFRIWPIPFGASGYLALYRIDPEAVTILAIRHQKESGWT</sequence>
<accession>A0A1J5R7L1</accession>
<proteinExistence type="inferred from homology"/>
<reference evidence="3" key="1">
    <citation type="submission" date="2016-10" db="EMBL/GenBank/DDBJ databases">
        <title>Sequence of Gallionella enrichment culture.</title>
        <authorList>
            <person name="Poehlein A."/>
            <person name="Muehling M."/>
            <person name="Daniel R."/>
        </authorList>
    </citation>
    <scope>NUCLEOTIDE SEQUENCE</scope>
</reference>
<evidence type="ECO:0000256" key="1">
    <source>
        <dbReference type="ARBA" id="ARBA00006226"/>
    </source>
</evidence>
<gene>
    <name evidence="3" type="primary">relE3_1</name>
    <name evidence="3" type="ORF">GALL_261180</name>
</gene>
<dbReference type="PANTHER" id="PTHR33755">
    <property type="entry name" value="TOXIN PARE1-RELATED"/>
    <property type="match status" value="1"/>
</dbReference>
<evidence type="ECO:0000256" key="2">
    <source>
        <dbReference type="ARBA" id="ARBA00022649"/>
    </source>
</evidence>
<dbReference type="InterPro" id="IPR007712">
    <property type="entry name" value="RelE/ParE_toxin"/>
</dbReference>
<dbReference type="AlphaFoldDB" id="A0A1J5R7L1"/>
<comment type="caution">
    <text evidence="3">The sequence shown here is derived from an EMBL/GenBank/DDBJ whole genome shotgun (WGS) entry which is preliminary data.</text>
</comment>
<comment type="similarity">
    <text evidence="1">Belongs to the RelE toxin family.</text>
</comment>
<dbReference type="PANTHER" id="PTHR33755:SF7">
    <property type="entry name" value="TOXIN MODULE OF TOXIN-ANTITOXIN SYSTEM RELE_STBE FAMILY"/>
    <property type="match status" value="1"/>
</dbReference>
<organism evidence="3">
    <name type="scientific">mine drainage metagenome</name>
    <dbReference type="NCBI Taxonomy" id="410659"/>
    <lineage>
        <taxon>unclassified sequences</taxon>
        <taxon>metagenomes</taxon>
        <taxon>ecological metagenomes</taxon>
    </lineage>
</organism>
<dbReference type="InterPro" id="IPR051803">
    <property type="entry name" value="TA_system_RelE-like_toxin"/>
</dbReference>
<dbReference type="InterPro" id="IPR035093">
    <property type="entry name" value="RelE/ParE_toxin_dom_sf"/>
</dbReference>
<dbReference type="Pfam" id="PF05016">
    <property type="entry name" value="ParE_toxin"/>
    <property type="match status" value="1"/>
</dbReference>
<keyword evidence="2" id="KW-1277">Toxin-antitoxin system</keyword>
<evidence type="ECO:0000313" key="3">
    <source>
        <dbReference type="EMBL" id="OIQ91982.1"/>
    </source>
</evidence>
<dbReference type="Gene3D" id="3.30.2310.20">
    <property type="entry name" value="RelE-like"/>
    <property type="match status" value="1"/>
</dbReference>